<evidence type="ECO:0000313" key="1">
    <source>
        <dbReference type="EMBL" id="GGR11354.1"/>
    </source>
</evidence>
<gene>
    <name evidence="1" type="ORF">GCM10008957_25110</name>
</gene>
<dbReference type="AlphaFoldDB" id="A0A918C846"/>
<protein>
    <submittedName>
        <fullName evidence="1">Uncharacterized protein</fullName>
    </submittedName>
</protein>
<keyword evidence="2" id="KW-1185">Reference proteome</keyword>
<dbReference type="Proteomes" id="UP000603865">
    <property type="component" value="Unassembled WGS sequence"/>
</dbReference>
<comment type="caution">
    <text evidence="1">The sequence shown here is derived from an EMBL/GenBank/DDBJ whole genome shotgun (WGS) entry which is preliminary data.</text>
</comment>
<dbReference type="EMBL" id="BMQL01000013">
    <property type="protein sequence ID" value="GGR11354.1"/>
    <property type="molecule type" value="Genomic_DNA"/>
</dbReference>
<organism evidence="1 2">
    <name type="scientific">Deinococcus ruber</name>
    <dbReference type="NCBI Taxonomy" id="1848197"/>
    <lineage>
        <taxon>Bacteria</taxon>
        <taxon>Thermotogati</taxon>
        <taxon>Deinococcota</taxon>
        <taxon>Deinococci</taxon>
        <taxon>Deinococcales</taxon>
        <taxon>Deinococcaceae</taxon>
        <taxon>Deinococcus</taxon>
    </lineage>
</organism>
<reference evidence="1" key="1">
    <citation type="journal article" date="2014" name="Int. J. Syst. Evol. Microbiol.">
        <title>Complete genome sequence of Corynebacterium casei LMG S-19264T (=DSM 44701T), isolated from a smear-ripened cheese.</title>
        <authorList>
            <consortium name="US DOE Joint Genome Institute (JGI-PGF)"/>
            <person name="Walter F."/>
            <person name="Albersmeier A."/>
            <person name="Kalinowski J."/>
            <person name="Ruckert C."/>
        </authorList>
    </citation>
    <scope>NUCLEOTIDE SEQUENCE</scope>
    <source>
        <strain evidence="1">JCM 31311</strain>
    </source>
</reference>
<dbReference type="RefSeq" id="WP_189090856.1">
    <property type="nucleotide sequence ID" value="NZ_BMQL01000013.1"/>
</dbReference>
<sequence>MAFGQATNDPPPVWITRRGESLFYLPTEVDLQDQNHVWQPNSSALVALSKNWSPGQEQDARNVGVPMRVTFPFSGPCVLLGRARGDLSTLRIDGALAYATWLGLDAGHSPGWPAKFPRGWHPWQARVYGGPSFILTGTNLKLSLLVARLTTPPTPPDGGGGGGSS</sequence>
<proteinExistence type="predicted"/>
<name>A0A918C846_9DEIO</name>
<accession>A0A918C846</accession>
<reference evidence="1" key="2">
    <citation type="submission" date="2020-09" db="EMBL/GenBank/DDBJ databases">
        <authorList>
            <person name="Sun Q."/>
            <person name="Ohkuma M."/>
        </authorList>
    </citation>
    <scope>NUCLEOTIDE SEQUENCE</scope>
    <source>
        <strain evidence="1">JCM 31311</strain>
    </source>
</reference>
<evidence type="ECO:0000313" key="2">
    <source>
        <dbReference type="Proteomes" id="UP000603865"/>
    </source>
</evidence>